<feature type="domain" description="D-isomer specific 2-hydroxyacid dehydrogenase catalytic" evidence="5">
    <location>
        <begin position="5"/>
        <end position="330"/>
    </location>
</feature>
<dbReference type="Pfam" id="PF02826">
    <property type="entry name" value="2-Hacid_dh_C"/>
    <property type="match status" value="1"/>
</dbReference>
<dbReference type="GeneID" id="17322997"/>
<dbReference type="Proteomes" id="UP000012073">
    <property type="component" value="Unassembled WGS sequence"/>
</dbReference>
<name>R7QAC6_CHOCR</name>
<dbReference type="InterPro" id="IPR036291">
    <property type="entry name" value="NAD(P)-bd_dom_sf"/>
</dbReference>
<dbReference type="Gramene" id="CDF35467">
    <property type="protein sequence ID" value="CDF35467"/>
    <property type="gene ID" value="CHC_T00003974001"/>
</dbReference>
<evidence type="ECO:0000259" key="6">
    <source>
        <dbReference type="Pfam" id="PF02826"/>
    </source>
</evidence>
<dbReference type="InterPro" id="IPR058205">
    <property type="entry name" value="D-LDH-like"/>
</dbReference>
<dbReference type="InterPro" id="IPR006140">
    <property type="entry name" value="D-isomer_DH_NAD-bd"/>
</dbReference>
<evidence type="ECO:0000256" key="3">
    <source>
        <dbReference type="ARBA" id="ARBA00023027"/>
    </source>
</evidence>
<dbReference type="GO" id="GO:0051287">
    <property type="term" value="F:NAD binding"/>
    <property type="evidence" value="ECO:0007669"/>
    <property type="project" value="InterPro"/>
</dbReference>
<dbReference type="EMBL" id="HG001731">
    <property type="protein sequence ID" value="CDF35467.1"/>
    <property type="molecule type" value="Genomic_DNA"/>
</dbReference>
<keyword evidence="8" id="KW-1185">Reference proteome</keyword>
<dbReference type="RefSeq" id="XP_005715286.1">
    <property type="nucleotide sequence ID" value="XM_005715229.1"/>
</dbReference>
<dbReference type="AlphaFoldDB" id="R7QAC6"/>
<dbReference type="Pfam" id="PF00389">
    <property type="entry name" value="2-Hacid_dh"/>
    <property type="match status" value="1"/>
</dbReference>
<organism evidence="7 8">
    <name type="scientific">Chondrus crispus</name>
    <name type="common">Carrageen Irish moss</name>
    <name type="synonym">Polymorpha crispa</name>
    <dbReference type="NCBI Taxonomy" id="2769"/>
    <lineage>
        <taxon>Eukaryota</taxon>
        <taxon>Rhodophyta</taxon>
        <taxon>Florideophyceae</taxon>
        <taxon>Rhodymeniophycidae</taxon>
        <taxon>Gigartinales</taxon>
        <taxon>Gigartinaceae</taxon>
        <taxon>Chondrus</taxon>
    </lineage>
</organism>
<dbReference type="SUPFAM" id="SSF51735">
    <property type="entry name" value="NAD(P)-binding Rossmann-fold domains"/>
    <property type="match status" value="1"/>
</dbReference>
<dbReference type="PROSITE" id="PS00671">
    <property type="entry name" value="D_2_HYDROXYACID_DH_3"/>
    <property type="match status" value="1"/>
</dbReference>
<dbReference type="PANTHER" id="PTHR43026">
    <property type="entry name" value="2-HYDROXYACID DEHYDROGENASE HOMOLOG 1-RELATED"/>
    <property type="match status" value="1"/>
</dbReference>
<dbReference type="Gene3D" id="3.40.50.720">
    <property type="entry name" value="NAD(P)-binding Rossmann-like Domain"/>
    <property type="match status" value="2"/>
</dbReference>
<evidence type="ECO:0000256" key="1">
    <source>
        <dbReference type="ARBA" id="ARBA00005854"/>
    </source>
</evidence>
<evidence type="ECO:0000313" key="7">
    <source>
        <dbReference type="EMBL" id="CDF35467.1"/>
    </source>
</evidence>
<dbReference type="CDD" id="cd12183">
    <property type="entry name" value="LDH_like_2"/>
    <property type="match status" value="1"/>
</dbReference>
<keyword evidence="3" id="KW-0520">NAD</keyword>
<dbReference type="InterPro" id="IPR006139">
    <property type="entry name" value="D-isomer_2_OHA_DH_cat_dom"/>
</dbReference>
<dbReference type="STRING" id="2769.R7QAC6"/>
<evidence type="ECO:0000259" key="5">
    <source>
        <dbReference type="Pfam" id="PF00389"/>
    </source>
</evidence>
<dbReference type="OMA" id="GIFYADC"/>
<dbReference type="PhylomeDB" id="R7QAC6"/>
<evidence type="ECO:0000313" key="8">
    <source>
        <dbReference type="Proteomes" id="UP000012073"/>
    </source>
</evidence>
<evidence type="ECO:0000256" key="2">
    <source>
        <dbReference type="ARBA" id="ARBA00023002"/>
    </source>
</evidence>
<dbReference type="PANTHER" id="PTHR43026:SF1">
    <property type="entry name" value="2-HYDROXYACID DEHYDROGENASE HOMOLOG 1-RELATED"/>
    <property type="match status" value="1"/>
</dbReference>
<dbReference type="InterPro" id="IPR029753">
    <property type="entry name" value="D-isomer_DH_CS"/>
</dbReference>
<dbReference type="SUPFAM" id="SSF52283">
    <property type="entry name" value="Formate/glycerate dehydrogenase catalytic domain-like"/>
    <property type="match status" value="1"/>
</dbReference>
<gene>
    <name evidence="7" type="ORF">CHC_T00003974001</name>
</gene>
<evidence type="ECO:0008006" key="9">
    <source>
        <dbReference type="Google" id="ProtNLM"/>
    </source>
</evidence>
<reference evidence="8" key="1">
    <citation type="journal article" date="2013" name="Proc. Natl. Acad. Sci. U.S.A.">
        <title>Genome structure and metabolic features in the red seaweed Chondrus crispus shed light on evolution of the Archaeplastida.</title>
        <authorList>
            <person name="Collen J."/>
            <person name="Porcel B."/>
            <person name="Carre W."/>
            <person name="Ball S.G."/>
            <person name="Chaparro C."/>
            <person name="Tonon T."/>
            <person name="Barbeyron T."/>
            <person name="Michel G."/>
            <person name="Noel B."/>
            <person name="Valentin K."/>
            <person name="Elias M."/>
            <person name="Artiguenave F."/>
            <person name="Arun A."/>
            <person name="Aury J.M."/>
            <person name="Barbosa-Neto J.F."/>
            <person name="Bothwell J.H."/>
            <person name="Bouget F.Y."/>
            <person name="Brillet L."/>
            <person name="Cabello-Hurtado F."/>
            <person name="Capella-Gutierrez S."/>
            <person name="Charrier B."/>
            <person name="Cladiere L."/>
            <person name="Cock J.M."/>
            <person name="Coelho S.M."/>
            <person name="Colleoni C."/>
            <person name="Czjzek M."/>
            <person name="Da Silva C."/>
            <person name="Delage L."/>
            <person name="Denoeud F."/>
            <person name="Deschamps P."/>
            <person name="Dittami S.M."/>
            <person name="Gabaldon T."/>
            <person name="Gachon C.M."/>
            <person name="Groisillier A."/>
            <person name="Herve C."/>
            <person name="Jabbari K."/>
            <person name="Katinka M."/>
            <person name="Kloareg B."/>
            <person name="Kowalczyk N."/>
            <person name="Labadie K."/>
            <person name="Leblanc C."/>
            <person name="Lopez P.J."/>
            <person name="McLachlan D.H."/>
            <person name="Meslet-Cladiere L."/>
            <person name="Moustafa A."/>
            <person name="Nehr Z."/>
            <person name="Nyvall Collen P."/>
            <person name="Panaud O."/>
            <person name="Partensky F."/>
            <person name="Poulain J."/>
            <person name="Rensing S.A."/>
            <person name="Rousvoal S."/>
            <person name="Samson G."/>
            <person name="Symeonidi A."/>
            <person name="Weissenbach J."/>
            <person name="Zambounis A."/>
            <person name="Wincker P."/>
            <person name="Boyen C."/>
        </authorList>
    </citation>
    <scope>NUCLEOTIDE SEQUENCE [LARGE SCALE GENOMIC DNA]</scope>
    <source>
        <strain evidence="8">cv. Stackhouse</strain>
    </source>
</reference>
<sequence>MKVTVFSSKRYERDFLRQHPTLTRVTPHIDFEFLAMPLSEGTAPLAAGSDAVCAFVNDALDAPVIARLAEGAVRCILLRCAGFNHVDLAAASKHRIKVLRVPAYSPFAVAEFAVALLLTVGRKTHKAYNRTRESNFSLAGLMGFDVNGKTIGVCGTGKIGRLFAKIMLAFGTTVLAYDVYRNPEAEAMGVEYVSKDDLFARSDIISLHCPLLPSTRHMIDAEAIRKMKTGVILINTSRGELMDMDALIKGLKGKKIGACAMDVVEGEAELFFDDHSGEILEDDRISMLMSFPNVLLTPHIAFCTDTAMLNIWGTTVSNMLEFKEAGPDATLTNEVIIQ</sequence>
<dbReference type="KEGG" id="ccp:CHC_T00003974001"/>
<feature type="domain" description="D-isomer specific 2-hydroxyacid dehydrogenase NAD-binding" evidence="6">
    <location>
        <begin position="114"/>
        <end position="301"/>
    </location>
</feature>
<proteinExistence type="inferred from homology"/>
<dbReference type="OrthoDB" id="298012at2759"/>
<accession>R7QAC6</accession>
<protein>
    <recommendedName>
        <fullName evidence="9">D-lactate dehydrogenase</fullName>
    </recommendedName>
</protein>
<evidence type="ECO:0000256" key="4">
    <source>
        <dbReference type="RuleBase" id="RU003719"/>
    </source>
</evidence>
<comment type="similarity">
    <text evidence="1 4">Belongs to the D-isomer specific 2-hydroxyacid dehydrogenase family.</text>
</comment>
<dbReference type="PROSITE" id="PS00670">
    <property type="entry name" value="D_2_HYDROXYACID_DH_2"/>
    <property type="match status" value="1"/>
</dbReference>
<keyword evidence="2 4" id="KW-0560">Oxidoreductase</keyword>
<dbReference type="GO" id="GO:0016616">
    <property type="term" value="F:oxidoreductase activity, acting on the CH-OH group of donors, NAD or NADP as acceptor"/>
    <property type="evidence" value="ECO:0007669"/>
    <property type="project" value="InterPro"/>
</dbReference>